<evidence type="ECO:0000313" key="2">
    <source>
        <dbReference type="EMBL" id="CUP11560.1"/>
    </source>
</evidence>
<keyword evidence="1" id="KW-0812">Transmembrane</keyword>
<keyword evidence="1" id="KW-0472">Membrane</keyword>
<evidence type="ECO:0000313" key="3">
    <source>
        <dbReference type="Proteomes" id="UP000095746"/>
    </source>
</evidence>
<dbReference type="Pfam" id="PF09546">
    <property type="entry name" value="Spore_III_AE"/>
    <property type="match status" value="1"/>
</dbReference>
<reference evidence="2 3" key="1">
    <citation type="submission" date="2015-09" db="EMBL/GenBank/DDBJ databases">
        <authorList>
            <consortium name="Pathogen Informatics"/>
        </authorList>
    </citation>
    <scope>NUCLEOTIDE SEQUENCE [LARGE SCALE GENOMIC DNA]</scope>
    <source>
        <strain evidence="2 3">2789STDY5608854</strain>
    </source>
</reference>
<feature type="transmembrane region" description="Helical" evidence="1">
    <location>
        <begin position="44"/>
        <end position="69"/>
    </location>
</feature>
<dbReference type="EMBL" id="CYZT01000260">
    <property type="protein sequence ID" value="CUP11560.1"/>
    <property type="molecule type" value="Genomic_DNA"/>
</dbReference>
<protein>
    <submittedName>
        <fullName evidence="2">Stage III sporulation protein AE</fullName>
    </submittedName>
</protein>
<dbReference type="InterPro" id="IPR014194">
    <property type="entry name" value="Spore_III_AE"/>
</dbReference>
<dbReference type="Proteomes" id="UP000095746">
    <property type="component" value="Unassembled WGS sequence"/>
</dbReference>
<dbReference type="AlphaFoldDB" id="A0A174KQP5"/>
<keyword evidence="1" id="KW-1133">Transmembrane helix</keyword>
<proteinExistence type="predicted"/>
<evidence type="ECO:0000256" key="1">
    <source>
        <dbReference type="SAM" id="Phobius"/>
    </source>
</evidence>
<gene>
    <name evidence="2" type="primary">spoIIIAE</name>
    <name evidence="2" type="ORF">ERS852411_02692</name>
</gene>
<accession>A0A174KQP5</accession>
<feature type="transmembrane region" description="Helical" evidence="1">
    <location>
        <begin position="89"/>
        <end position="110"/>
    </location>
</feature>
<feature type="transmembrane region" description="Helical" evidence="1">
    <location>
        <begin position="117"/>
        <end position="138"/>
    </location>
</feature>
<sequence length="193" mass="19711">MLFSDILITLINRLLLPLVYTYIAACVAYAAVGNEGLKRIAGTLKWVVTSILTVVLLVFVGYLTVSGVIAGSTDAVTVKAAKFTMSSLVPVVGGILSDAAETVLAGAGILKNAVGVFGMLAVLCMCVAPFLQLGIHYLTYKVTSALSATVSSGRVAGLIDQIGGAFGLVLGMTGASALLLLISMVSAITAVVR</sequence>
<organism evidence="2 3">
    <name type="scientific">Flavonifractor plautii</name>
    <name type="common">Fusobacterium plautii</name>
    <dbReference type="NCBI Taxonomy" id="292800"/>
    <lineage>
        <taxon>Bacteria</taxon>
        <taxon>Bacillati</taxon>
        <taxon>Bacillota</taxon>
        <taxon>Clostridia</taxon>
        <taxon>Eubacteriales</taxon>
        <taxon>Oscillospiraceae</taxon>
        <taxon>Flavonifractor</taxon>
    </lineage>
</organism>
<feature type="transmembrane region" description="Helical" evidence="1">
    <location>
        <begin position="6"/>
        <end position="32"/>
    </location>
</feature>
<feature type="transmembrane region" description="Helical" evidence="1">
    <location>
        <begin position="165"/>
        <end position="192"/>
    </location>
</feature>
<name>A0A174KQP5_FLAPL</name>